<dbReference type="InterPro" id="IPR027417">
    <property type="entry name" value="P-loop_NTPase"/>
</dbReference>
<protein>
    <submittedName>
        <fullName evidence="2">ATPase AAA</fullName>
    </submittedName>
</protein>
<dbReference type="InterPro" id="IPR018631">
    <property type="entry name" value="AAA-ATPase-like_dom"/>
</dbReference>
<gene>
    <name evidence="2" type="ORF">PN36_32445</name>
</gene>
<feature type="domain" description="AAA-ATPase-like" evidence="1">
    <location>
        <begin position="6"/>
        <end position="225"/>
    </location>
</feature>
<dbReference type="Pfam" id="PF09820">
    <property type="entry name" value="AAA-ATPase_like"/>
    <property type="match status" value="1"/>
</dbReference>
<dbReference type="AlphaFoldDB" id="A0A4E0QJS8"/>
<keyword evidence="3" id="KW-1185">Reference proteome</keyword>
<proteinExistence type="predicted"/>
<organism evidence="2 3">
    <name type="scientific">Candidatus Thiomargarita nelsonii</name>
    <dbReference type="NCBI Taxonomy" id="1003181"/>
    <lineage>
        <taxon>Bacteria</taxon>
        <taxon>Pseudomonadati</taxon>
        <taxon>Pseudomonadota</taxon>
        <taxon>Gammaproteobacteria</taxon>
        <taxon>Thiotrichales</taxon>
        <taxon>Thiotrichaceae</taxon>
        <taxon>Thiomargarita</taxon>
    </lineage>
</organism>
<dbReference type="Gene3D" id="3.40.50.300">
    <property type="entry name" value="P-loop containing nucleotide triphosphate hydrolases"/>
    <property type="match status" value="1"/>
</dbReference>
<dbReference type="PANTHER" id="PTHR34825">
    <property type="entry name" value="CONSERVED PROTEIN, WITH A WEAK D-GALACTARATE DEHYDRATASE/ALTRONATE HYDROLASE DOMAIN"/>
    <property type="match status" value="1"/>
</dbReference>
<dbReference type="Proteomes" id="UP000030428">
    <property type="component" value="Unassembled WGS sequence"/>
</dbReference>
<reference evidence="2 3" key="1">
    <citation type="journal article" date="2016" name="Front. Microbiol.">
        <title>Single-Cell (Meta-)Genomics of a Dimorphic Candidatus Thiomargarita nelsonii Reveals Genomic Plasticity.</title>
        <authorList>
            <person name="Flood B.E."/>
            <person name="Fliss P."/>
            <person name="Jones D.S."/>
            <person name="Dick G.J."/>
            <person name="Jain S."/>
            <person name="Kaster A.K."/>
            <person name="Winkel M."/>
            <person name="Mussmann M."/>
            <person name="Bailey J."/>
        </authorList>
    </citation>
    <scope>NUCLEOTIDE SEQUENCE [LARGE SCALE GENOMIC DNA]</scope>
    <source>
        <strain evidence="2">Hydrate Ridge</strain>
    </source>
</reference>
<feature type="non-terminal residue" evidence="2">
    <location>
        <position position="246"/>
    </location>
</feature>
<dbReference type="PANTHER" id="PTHR34825:SF2">
    <property type="entry name" value="AAA-ATPASE-LIKE DOMAIN-CONTAINING PROTEIN"/>
    <property type="match status" value="1"/>
</dbReference>
<evidence type="ECO:0000313" key="2">
    <source>
        <dbReference type="EMBL" id="TGN99879.1"/>
    </source>
</evidence>
<comment type="caution">
    <text evidence="2">The sequence shown here is derived from an EMBL/GenBank/DDBJ whole genome shotgun (WGS) entry which is preliminary data.</text>
</comment>
<accession>A0A4E0QJS8</accession>
<name>A0A4E0QJS8_9GAMM</name>
<sequence length="246" mass="28276">MQEFSYGVSDFYQLKTDNLFYVDRTSHISLIEKAGRQLLFLRPRRFGKSLLLSMLENYYDVAKADEFERLFGDLAIGQNPTPKHNQYLIMKWDFSVINAQGKDVESKLHDHLNNCIQDFAMCYQNILQYEIHINPKNAVSSFESALTAIKQSPYRLYLLIDEYDNFANEVLMGRGEISPSRYKTLLSSEGTLKTFFRTVKSASSGRGLERVFITGVSPVLMTDITSAYNVAEDIYLEPEFNDLCGF</sequence>
<dbReference type="EMBL" id="JSZA02000286">
    <property type="protein sequence ID" value="TGN99879.1"/>
    <property type="molecule type" value="Genomic_DNA"/>
</dbReference>
<evidence type="ECO:0000313" key="3">
    <source>
        <dbReference type="Proteomes" id="UP000030428"/>
    </source>
</evidence>
<evidence type="ECO:0000259" key="1">
    <source>
        <dbReference type="Pfam" id="PF09820"/>
    </source>
</evidence>